<dbReference type="InterPro" id="IPR001623">
    <property type="entry name" value="DnaJ_domain"/>
</dbReference>
<name>A0ABS1X1Y3_9GAMM</name>
<feature type="region of interest" description="Disordered" evidence="1">
    <location>
        <begin position="101"/>
        <end position="144"/>
    </location>
</feature>
<feature type="compositionally biased region" description="Basic and acidic residues" evidence="1">
    <location>
        <begin position="123"/>
        <end position="144"/>
    </location>
</feature>
<gene>
    <name evidence="4" type="ORF">JM946_21065</name>
</gene>
<organism evidence="4 5">
    <name type="scientific">Steroidobacter gossypii</name>
    <dbReference type="NCBI Taxonomy" id="2805490"/>
    <lineage>
        <taxon>Bacteria</taxon>
        <taxon>Pseudomonadati</taxon>
        <taxon>Pseudomonadota</taxon>
        <taxon>Gammaproteobacteria</taxon>
        <taxon>Steroidobacterales</taxon>
        <taxon>Steroidobacteraceae</taxon>
        <taxon>Steroidobacter</taxon>
    </lineage>
</organism>
<evidence type="ECO:0000313" key="4">
    <source>
        <dbReference type="EMBL" id="MBM0107235.1"/>
    </source>
</evidence>
<feature type="chain" id="PRO_5046502405" description="J domain-containing protein" evidence="2">
    <location>
        <begin position="24"/>
        <end position="144"/>
    </location>
</feature>
<evidence type="ECO:0000313" key="5">
    <source>
        <dbReference type="Proteomes" id="UP000661077"/>
    </source>
</evidence>
<reference evidence="4 5" key="1">
    <citation type="journal article" date="2021" name="Int. J. Syst. Evol. Microbiol.">
        <title>Steroidobacter gossypii sp. nov., isolated from soil of cotton cropping field.</title>
        <authorList>
            <person name="Huang R."/>
            <person name="Yang S."/>
            <person name="Zhen C."/>
            <person name="Liu W."/>
        </authorList>
    </citation>
    <scope>NUCLEOTIDE SEQUENCE [LARGE SCALE GENOMIC DNA]</scope>
    <source>
        <strain evidence="4 5">S1-65</strain>
    </source>
</reference>
<keyword evidence="5" id="KW-1185">Reference proteome</keyword>
<dbReference type="PROSITE" id="PS50076">
    <property type="entry name" value="DNAJ_2"/>
    <property type="match status" value="1"/>
</dbReference>
<feature type="signal peptide" evidence="2">
    <location>
        <begin position="1"/>
        <end position="23"/>
    </location>
</feature>
<accession>A0ABS1X1Y3</accession>
<protein>
    <recommendedName>
        <fullName evidence="3">J domain-containing protein</fullName>
    </recommendedName>
</protein>
<proteinExistence type="predicted"/>
<dbReference type="RefSeq" id="WP_203169352.1">
    <property type="nucleotide sequence ID" value="NZ_JAEVLS010000005.1"/>
</dbReference>
<dbReference type="Proteomes" id="UP000661077">
    <property type="component" value="Unassembled WGS sequence"/>
</dbReference>
<sequence length="144" mass="16551">MTRMRNNLLVAATIGLMAVGGCATTGGNLSSSANRLERSAFALEDEARDDGERSGFRRDARELAEEAREFRRVVEDRDSSDEDVRDAFNDVSRRYHAMRDEVDRSDSRDASEDFQSVTEAYLDIEREMQSRDGRRDRDRYARDE</sequence>
<keyword evidence="2" id="KW-0732">Signal</keyword>
<feature type="domain" description="J" evidence="3">
    <location>
        <begin position="66"/>
        <end position="141"/>
    </location>
</feature>
<evidence type="ECO:0000256" key="2">
    <source>
        <dbReference type="SAM" id="SignalP"/>
    </source>
</evidence>
<dbReference type="EMBL" id="JAEVLS010000005">
    <property type="protein sequence ID" value="MBM0107235.1"/>
    <property type="molecule type" value="Genomic_DNA"/>
</dbReference>
<dbReference type="PROSITE" id="PS51257">
    <property type="entry name" value="PROKAR_LIPOPROTEIN"/>
    <property type="match status" value="1"/>
</dbReference>
<comment type="caution">
    <text evidence="4">The sequence shown here is derived from an EMBL/GenBank/DDBJ whole genome shotgun (WGS) entry which is preliminary data.</text>
</comment>
<feature type="compositionally biased region" description="Basic and acidic residues" evidence="1">
    <location>
        <begin position="101"/>
        <end position="111"/>
    </location>
</feature>
<evidence type="ECO:0000256" key="1">
    <source>
        <dbReference type="SAM" id="MobiDB-lite"/>
    </source>
</evidence>
<evidence type="ECO:0000259" key="3">
    <source>
        <dbReference type="PROSITE" id="PS50076"/>
    </source>
</evidence>